<name>A0A0F9NAX5_9ZZZZ</name>
<dbReference type="AlphaFoldDB" id="A0A0F9NAX5"/>
<gene>
    <name evidence="1" type="ORF">LCGC14_1284460</name>
</gene>
<accession>A0A0F9NAX5</accession>
<dbReference type="EMBL" id="LAZR01007338">
    <property type="protein sequence ID" value="KKM85905.1"/>
    <property type="molecule type" value="Genomic_DNA"/>
</dbReference>
<proteinExistence type="predicted"/>
<reference evidence="1" key="1">
    <citation type="journal article" date="2015" name="Nature">
        <title>Complex archaea that bridge the gap between prokaryotes and eukaryotes.</title>
        <authorList>
            <person name="Spang A."/>
            <person name="Saw J.H."/>
            <person name="Jorgensen S.L."/>
            <person name="Zaremba-Niedzwiedzka K."/>
            <person name="Martijn J."/>
            <person name="Lind A.E."/>
            <person name="van Eijk R."/>
            <person name="Schleper C."/>
            <person name="Guy L."/>
            <person name="Ettema T.J."/>
        </authorList>
    </citation>
    <scope>NUCLEOTIDE SEQUENCE</scope>
</reference>
<sequence length="61" mass="6647">MCEGDIVLKKLPPGRVQLMLRVGSWKHSVGGIGLTDVVEAAMALVEKYCKEHLLNISGAKR</sequence>
<comment type="caution">
    <text evidence="1">The sequence shown here is derived from an EMBL/GenBank/DDBJ whole genome shotgun (WGS) entry which is preliminary data.</text>
</comment>
<evidence type="ECO:0000313" key="1">
    <source>
        <dbReference type="EMBL" id="KKM85905.1"/>
    </source>
</evidence>
<protein>
    <submittedName>
        <fullName evidence="1">Uncharacterized protein</fullName>
    </submittedName>
</protein>
<organism evidence="1">
    <name type="scientific">marine sediment metagenome</name>
    <dbReference type="NCBI Taxonomy" id="412755"/>
    <lineage>
        <taxon>unclassified sequences</taxon>
        <taxon>metagenomes</taxon>
        <taxon>ecological metagenomes</taxon>
    </lineage>
</organism>